<reference evidence="3" key="1">
    <citation type="submission" date="2025-08" db="UniProtKB">
        <authorList>
            <consortium name="RefSeq"/>
        </authorList>
    </citation>
    <scope>IDENTIFICATION</scope>
</reference>
<feature type="compositionally biased region" description="Acidic residues" evidence="1">
    <location>
        <begin position="16"/>
        <end position="39"/>
    </location>
</feature>
<dbReference type="GeneID" id="106743166"/>
<accession>A0A6P3X1I4</accession>
<evidence type="ECO:0000313" key="3">
    <source>
        <dbReference type="RefSeq" id="XP_014472231.1"/>
    </source>
</evidence>
<gene>
    <name evidence="3" type="primary">LOC106743166</name>
</gene>
<feature type="compositionally biased region" description="Basic and acidic residues" evidence="1">
    <location>
        <begin position="58"/>
        <end position="69"/>
    </location>
</feature>
<dbReference type="KEGG" id="dqu:106743166"/>
<sequence>MNWRNGGRLLRRVQEDADDDNDDEDDGNDKDDDRGDDEGVVLRNTPDFAKLGLPSPRSFERETRCSERFPRRRGRLDKAEEAE</sequence>
<evidence type="ECO:0000313" key="2">
    <source>
        <dbReference type="Proteomes" id="UP000515204"/>
    </source>
</evidence>
<dbReference type="Proteomes" id="UP000515204">
    <property type="component" value="Unplaced"/>
</dbReference>
<name>A0A6P3X1I4_DINQU</name>
<evidence type="ECO:0000256" key="1">
    <source>
        <dbReference type="SAM" id="MobiDB-lite"/>
    </source>
</evidence>
<protein>
    <submittedName>
        <fullName evidence="3">Uncharacterized protein</fullName>
    </submittedName>
</protein>
<keyword evidence="2" id="KW-1185">Reference proteome</keyword>
<organism evidence="2 3">
    <name type="scientific">Dinoponera quadriceps</name>
    <name type="common">South American ant</name>
    <dbReference type="NCBI Taxonomy" id="609295"/>
    <lineage>
        <taxon>Eukaryota</taxon>
        <taxon>Metazoa</taxon>
        <taxon>Ecdysozoa</taxon>
        <taxon>Arthropoda</taxon>
        <taxon>Hexapoda</taxon>
        <taxon>Insecta</taxon>
        <taxon>Pterygota</taxon>
        <taxon>Neoptera</taxon>
        <taxon>Endopterygota</taxon>
        <taxon>Hymenoptera</taxon>
        <taxon>Apocrita</taxon>
        <taxon>Aculeata</taxon>
        <taxon>Formicoidea</taxon>
        <taxon>Formicidae</taxon>
        <taxon>Ponerinae</taxon>
        <taxon>Ponerini</taxon>
        <taxon>Dinoponera</taxon>
    </lineage>
</organism>
<dbReference type="AlphaFoldDB" id="A0A6P3X1I4"/>
<dbReference type="RefSeq" id="XP_014472231.1">
    <property type="nucleotide sequence ID" value="XM_014616745.1"/>
</dbReference>
<dbReference type="OrthoDB" id="7700511at2759"/>
<proteinExistence type="predicted"/>
<feature type="region of interest" description="Disordered" evidence="1">
    <location>
        <begin position="1"/>
        <end position="83"/>
    </location>
</feature>